<dbReference type="HAMAP" id="MF_01008">
    <property type="entry name" value="MraZ"/>
    <property type="match status" value="1"/>
</dbReference>
<dbReference type="CDD" id="cd16321">
    <property type="entry name" value="MraZ_C"/>
    <property type="match status" value="1"/>
</dbReference>
<evidence type="ECO:0000256" key="4">
    <source>
        <dbReference type="ARBA" id="ARBA00023015"/>
    </source>
</evidence>
<keyword evidence="6 7" id="KW-0804">Transcription</keyword>
<evidence type="ECO:0000259" key="8">
    <source>
        <dbReference type="PROSITE" id="PS51740"/>
    </source>
</evidence>
<dbReference type="InterPro" id="IPR003444">
    <property type="entry name" value="MraZ"/>
</dbReference>
<keyword evidence="9" id="KW-0132">Cell division</keyword>
<comment type="caution">
    <text evidence="9">The sequence shown here is derived from an EMBL/GenBank/DDBJ whole genome shotgun (WGS) entry which is preliminary data.</text>
</comment>
<comment type="similarity">
    <text evidence="7">Belongs to the MraZ family.</text>
</comment>
<organism evidence="9 10">
    <name type="scientific">Candidatus Falkowbacteria bacterium CG10_big_fil_rev_8_21_14_0_10_39_11</name>
    <dbReference type="NCBI Taxonomy" id="1974565"/>
    <lineage>
        <taxon>Bacteria</taxon>
        <taxon>Candidatus Falkowiibacteriota</taxon>
    </lineage>
</organism>
<dbReference type="AlphaFoldDB" id="A0A2H0V7M1"/>
<evidence type="ECO:0000313" key="10">
    <source>
        <dbReference type="Proteomes" id="UP000229901"/>
    </source>
</evidence>
<dbReference type="PANTHER" id="PTHR34701">
    <property type="entry name" value="TRANSCRIPTIONAL REGULATOR MRAZ"/>
    <property type="match status" value="1"/>
</dbReference>
<feature type="domain" description="SpoVT-AbrB" evidence="8">
    <location>
        <begin position="5"/>
        <end position="47"/>
    </location>
</feature>
<sequence length="143" mass="16284">MFIGEYKHSIDEKGRLAIPVKFRAKLVKGAVVTRGLDNCLFLYSKDEWNKLAEKLVQLPISQANTRAFSRLMLAGAMDVVLDKQGRVTLPDYLRKFGSLKKKVVVAGLYNRLELWDEKAWEHYNETTQKDANNIAEKLGELGV</sequence>
<dbReference type="InterPro" id="IPR035642">
    <property type="entry name" value="MraZ_N"/>
</dbReference>
<dbReference type="Pfam" id="PF02381">
    <property type="entry name" value="MraZ"/>
    <property type="match status" value="2"/>
</dbReference>
<dbReference type="GO" id="GO:0003700">
    <property type="term" value="F:DNA-binding transcription factor activity"/>
    <property type="evidence" value="ECO:0007669"/>
    <property type="project" value="UniProtKB-UniRule"/>
</dbReference>
<dbReference type="InterPro" id="IPR035644">
    <property type="entry name" value="MraZ_C"/>
</dbReference>
<dbReference type="InterPro" id="IPR020603">
    <property type="entry name" value="MraZ_dom"/>
</dbReference>
<evidence type="ECO:0000256" key="2">
    <source>
        <dbReference type="ARBA" id="ARBA00022490"/>
    </source>
</evidence>
<keyword evidence="9" id="KW-0131">Cell cycle</keyword>
<name>A0A2H0V7M1_9BACT</name>
<dbReference type="Gene3D" id="3.40.1550.20">
    <property type="entry name" value="Transcriptional regulator MraZ domain"/>
    <property type="match status" value="1"/>
</dbReference>
<keyword evidence="5 7" id="KW-0238">DNA-binding</keyword>
<dbReference type="GO" id="GO:2000143">
    <property type="term" value="P:negative regulation of DNA-templated transcription initiation"/>
    <property type="evidence" value="ECO:0007669"/>
    <property type="project" value="TreeGrafter"/>
</dbReference>
<dbReference type="InterPro" id="IPR037914">
    <property type="entry name" value="SpoVT-AbrB_sf"/>
</dbReference>
<gene>
    <name evidence="7" type="primary">mraZ</name>
    <name evidence="9" type="ORF">COT97_01630</name>
</gene>
<protein>
    <recommendedName>
        <fullName evidence="1 7">Transcriptional regulator MraZ</fullName>
    </recommendedName>
</protein>
<dbReference type="Proteomes" id="UP000229901">
    <property type="component" value="Unassembled WGS sequence"/>
</dbReference>
<dbReference type="EMBL" id="PFAP01000007">
    <property type="protein sequence ID" value="PIR94389.1"/>
    <property type="molecule type" value="Genomic_DNA"/>
</dbReference>
<keyword evidence="2 7" id="KW-0963">Cytoplasm</keyword>
<comment type="subunit">
    <text evidence="7">Forms oligomers.</text>
</comment>
<dbReference type="GO" id="GO:0051301">
    <property type="term" value="P:cell division"/>
    <property type="evidence" value="ECO:0007669"/>
    <property type="project" value="UniProtKB-KW"/>
</dbReference>
<dbReference type="GO" id="GO:0000976">
    <property type="term" value="F:transcription cis-regulatory region binding"/>
    <property type="evidence" value="ECO:0007669"/>
    <property type="project" value="TreeGrafter"/>
</dbReference>
<dbReference type="NCBIfam" id="TIGR00242">
    <property type="entry name" value="division/cell wall cluster transcriptional repressor MraZ"/>
    <property type="match status" value="1"/>
</dbReference>
<dbReference type="PROSITE" id="PS51740">
    <property type="entry name" value="SPOVT_ABRB"/>
    <property type="match status" value="2"/>
</dbReference>
<evidence type="ECO:0000313" key="9">
    <source>
        <dbReference type="EMBL" id="PIR94389.1"/>
    </source>
</evidence>
<evidence type="ECO:0000256" key="3">
    <source>
        <dbReference type="ARBA" id="ARBA00022737"/>
    </source>
</evidence>
<evidence type="ECO:0000256" key="5">
    <source>
        <dbReference type="ARBA" id="ARBA00023125"/>
    </source>
</evidence>
<evidence type="ECO:0000256" key="7">
    <source>
        <dbReference type="HAMAP-Rule" id="MF_01008"/>
    </source>
</evidence>
<dbReference type="InterPro" id="IPR007159">
    <property type="entry name" value="SpoVT-AbrB_dom"/>
</dbReference>
<evidence type="ECO:0000256" key="1">
    <source>
        <dbReference type="ARBA" id="ARBA00013860"/>
    </source>
</evidence>
<proteinExistence type="inferred from homology"/>
<dbReference type="GO" id="GO:0009295">
    <property type="term" value="C:nucleoid"/>
    <property type="evidence" value="ECO:0007669"/>
    <property type="project" value="UniProtKB-SubCell"/>
</dbReference>
<dbReference type="SUPFAM" id="SSF89447">
    <property type="entry name" value="AbrB/MazE/MraZ-like"/>
    <property type="match status" value="1"/>
</dbReference>
<evidence type="ECO:0000256" key="6">
    <source>
        <dbReference type="ARBA" id="ARBA00023163"/>
    </source>
</evidence>
<dbReference type="PANTHER" id="PTHR34701:SF1">
    <property type="entry name" value="TRANSCRIPTIONAL REGULATOR MRAZ"/>
    <property type="match status" value="1"/>
</dbReference>
<dbReference type="InterPro" id="IPR038619">
    <property type="entry name" value="MraZ_sf"/>
</dbReference>
<comment type="subcellular location">
    <subcellularLocation>
        <location evidence="7">Cytoplasm</location>
        <location evidence="7">Nucleoid</location>
    </subcellularLocation>
</comment>
<accession>A0A2H0V7M1</accession>
<feature type="domain" description="SpoVT-AbrB" evidence="8">
    <location>
        <begin position="76"/>
        <end position="119"/>
    </location>
</feature>
<reference evidence="10" key="1">
    <citation type="submission" date="2017-09" db="EMBL/GenBank/DDBJ databases">
        <title>Depth-based differentiation of microbial function through sediment-hosted aquifers and enrichment of novel symbionts in the deep terrestrial subsurface.</title>
        <authorList>
            <person name="Probst A.J."/>
            <person name="Ladd B."/>
            <person name="Jarett J.K."/>
            <person name="Geller-Mcgrath D.E."/>
            <person name="Sieber C.M.K."/>
            <person name="Emerson J.B."/>
            <person name="Anantharaman K."/>
            <person name="Thomas B.C."/>
            <person name="Malmstrom R."/>
            <person name="Stieglmeier M."/>
            <person name="Klingl A."/>
            <person name="Woyke T."/>
            <person name="Ryan C.M."/>
            <person name="Banfield J.F."/>
        </authorList>
    </citation>
    <scope>NUCLEOTIDE SEQUENCE [LARGE SCALE GENOMIC DNA]</scope>
</reference>
<keyword evidence="4 7" id="KW-0805">Transcription regulation</keyword>
<dbReference type="GO" id="GO:0005737">
    <property type="term" value="C:cytoplasm"/>
    <property type="evidence" value="ECO:0007669"/>
    <property type="project" value="UniProtKB-UniRule"/>
</dbReference>
<keyword evidence="3" id="KW-0677">Repeat</keyword>
<dbReference type="CDD" id="cd16320">
    <property type="entry name" value="MraZ_N"/>
    <property type="match status" value="1"/>
</dbReference>